<feature type="region of interest" description="Disordered" evidence="2">
    <location>
        <begin position="437"/>
        <end position="457"/>
    </location>
</feature>
<feature type="compositionally biased region" description="Basic and acidic residues" evidence="2">
    <location>
        <begin position="101"/>
        <end position="112"/>
    </location>
</feature>
<name>W9S1A6_9ROSA</name>
<feature type="compositionally biased region" description="Polar residues" evidence="2">
    <location>
        <begin position="388"/>
        <end position="402"/>
    </location>
</feature>
<dbReference type="Proteomes" id="UP000030645">
    <property type="component" value="Unassembled WGS sequence"/>
</dbReference>
<accession>W9S1A6</accession>
<feature type="region of interest" description="Disordered" evidence="2">
    <location>
        <begin position="80"/>
        <end position="127"/>
    </location>
</feature>
<dbReference type="GO" id="GO:0005096">
    <property type="term" value="F:GTPase activator activity"/>
    <property type="evidence" value="ECO:0007669"/>
    <property type="project" value="InterPro"/>
</dbReference>
<dbReference type="SMART" id="SM00105">
    <property type="entry name" value="ArfGap"/>
    <property type="match status" value="1"/>
</dbReference>
<keyword evidence="1" id="KW-0863">Zinc-finger</keyword>
<dbReference type="Pfam" id="PF01412">
    <property type="entry name" value="ArfGap"/>
    <property type="match status" value="1"/>
</dbReference>
<evidence type="ECO:0000259" key="3">
    <source>
        <dbReference type="PROSITE" id="PS50115"/>
    </source>
</evidence>
<protein>
    <submittedName>
        <fullName evidence="4">Putative ADP-ribosylation factor GTPase-activating protein AGD14</fullName>
    </submittedName>
</protein>
<evidence type="ECO:0000256" key="1">
    <source>
        <dbReference type="PROSITE-ProRule" id="PRU00288"/>
    </source>
</evidence>
<dbReference type="PANTHER" id="PTHR46085:SF16">
    <property type="entry name" value="ARFGAP_RECO-LIKE ZINC FINGER DOMAIN-CONTAINING PROTEIN"/>
    <property type="match status" value="1"/>
</dbReference>
<dbReference type="PROSITE" id="PS50115">
    <property type="entry name" value="ARFGAP"/>
    <property type="match status" value="1"/>
</dbReference>
<dbReference type="PRINTS" id="PR00405">
    <property type="entry name" value="REVINTRACTNG"/>
</dbReference>
<dbReference type="SUPFAM" id="SSF57863">
    <property type="entry name" value="ArfGap/RecO-like zinc finger"/>
    <property type="match status" value="1"/>
</dbReference>
<dbReference type="Gene3D" id="1.10.220.150">
    <property type="entry name" value="Arf GTPase activating protein"/>
    <property type="match status" value="1"/>
</dbReference>
<dbReference type="eggNOG" id="KOG0702">
    <property type="taxonomic scope" value="Eukaryota"/>
</dbReference>
<proteinExistence type="predicted"/>
<dbReference type="STRING" id="981085.W9S1A6"/>
<dbReference type="InterPro" id="IPR044820">
    <property type="entry name" value="AGD14-like"/>
</dbReference>
<evidence type="ECO:0000256" key="2">
    <source>
        <dbReference type="SAM" id="MobiDB-lite"/>
    </source>
</evidence>
<keyword evidence="5" id="KW-1185">Reference proteome</keyword>
<keyword evidence="1" id="KW-0862">Zinc</keyword>
<feature type="compositionally biased region" description="Basic and acidic residues" evidence="2">
    <location>
        <begin position="84"/>
        <end position="94"/>
    </location>
</feature>
<dbReference type="InterPro" id="IPR001164">
    <property type="entry name" value="ArfGAP_dom"/>
</dbReference>
<feature type="region of interest" description="Disordered" evidence="2">
    <location>
        <begin position="380"/>
        <end position="402"/>
    </location>
</feature>
<feature type="compositionally biased region" description="Polar residues" evidence="2">
    <location>
        <begin position="613"/>
        <end position="624"/>
    </location>
</feature>
<feature type="compositionally biased region" description="Polar residues" evidence="2">
    <location>
        <begin position="183"/>
        <end position="195"/>
    </location>
</feature>
<feature type="domain" description="Arf-GAP" evidence="3">
    <location>
        <begin position="12"/>
        <end position="114"/>
    </location>
</feature>
<feature type="region of interest" description="Disordered" evidence="2">
    <location>
        <begin position="167"/>
        <end position="195"/>
    </location>
</feature>
<dbReference type="EMBL" id="KE345921">
    <property type="protein sequence ID" value="EXC20800.1"/>
    <property type="molecule type" value="Genomic_DNA"/>
</dbReference>
<dbReference type="CDD" id="cd08838">
    <property type="entry name" value="ArfGap_AGFG"/>
    <property type="match status" value="1"/>
</dbReference>
<evidence type="ECO:0000313" key="4">
    <source>
        <dbReference type="EMBL" id="EXC20800.1"/>
    </source>
</evidence>
<evidence type="ECO:0000313" key="5">
    <source>
        <dbReference type="Proteomes" id="UP000030645"/>
    </source>
</evidence>
<dbReference type="PANTHER" id="PTHR46085">
    <property type="entry name" value="ARFGAP/RECO-RELATED"/>
    <property type="match status" value="1"/>
</dbReference>
<organism evidence="4 5">
    <name type="scientific">Morus notabilis</name>
    <dbReference type="NCBI Taxonomy" id="981085"/>
    <lineage>
        <taxon>Eukaryota</taxon>
        <taxon>Viridiplantae</taxon>
        <taxon>Streptophyta</taxon>
        <taxon>Embryophyta</taxon>
        <taxon>Tracheophyta</taxon>
        <taxon>Spermatophyta</taxon>
        <taxon>Magnoliopsida</taxon>
        <taxon>eudicotyledons</taxon>
        <taxon>Gunneridae</taxon>
        <taxon>Pentapetalae</taxon>
        <taxon>rosids</taxon>
        <taxon>fabids</taxon>
        <taxon>Rosales</taxon>
        <taxon>Moraceae</taxon>
        <taxon>Moreae</taxon>
        <taxon>Morus</taxon>
    </lineage>
</organism>
<dbReference type="GO" id="GO:0008270">
    <property type="term" value="F:zinc ion binding"/>
    <property type="evidence" value="ECO:0007669"/>
    <property type="project" value="UniProtKB-KW"/>
</dbReference>
<dbReference type="AlphaFoldDB" id="W9S1A6"/>
<dbReference type="InterPro" id="IPR038508">
    <property type="entry name" value="ArfGAP_dom_sf"/>
</dbReference>
<keyword evidence="1" id="KW-0479">Metal-binding</keyword>
<feature type="region of interest" description="Disordered" evidence="2">
    <location>
        <begin position="602"/>
        <end position="624"/>
    </location>
</feature>
<reference evidence="5" key="1">
    <citation type="submission" date="2013-01" db="EMBL/GenBank/DDBJ databases">
        <title>Draft Genome Sequence of a Mulberry Tree, Morus notabilis C.K. Schneid.</title>
        <authorList>
            <person name="He N."/>
            <person name="Zhao S."/>
        </authorList>
    </citation>
    <scope>NUCLEOTIDE SEQUENCE</scope>
</reference>
<dbReference type="InterPro" id="IPR037278">
    <property type="entry name" value="ARFGAP/RecO"/>
</dbReference>
<sequence length="624" mass="67176">MGNRIKEDDRIEKIIRGLLKLPENRRCINCNSLGPQYVCTTFLTFVCTNCSGVHREFTHRVKSVSVAKFSVEEVSALQVGGNESGKEEFNESRRVGGSRSSNEEDKYERYSTERSSPCGKNDDRSSKCYYDERRSPRYSREYIRHGSYKQSPVRFEIVDDRIRDDRFGNRRFSPGDSKLQRRLPNTNAKNADSSCSPIARPLQEILGDNVPTLQESVDGKLVEHKTGNLQSLIDFSTKTETTDAASISQTQLVSSFNNGSSSASAGLSAKQKSAQAPKVNTLESLLFGLSVPSVVPADDISEAPDSDVLTTAPGDNTLAADVAPPAPMQHMPELLESVYNVRKQPSIDNLLTESVANVPKQPSIDNLLEAASSSDTIVQQYQPPPSHAQGSSFTSQQTTLSIGFPNNESTVPSLAHNGQTSTSICVEQSSQSVSRTVQDTSVGVESEPLPVETKSSTRKELPADLFTTSFLPITTPVSCWQTGPPHGMGFNYYPNIMPVPAFPNPAKSKNPFDINDERTQFPSMGSLLGAPVGVLSAPTGLLHGSSLGPYSSPLNAPSGTALPPSAYIGQEGHNNIQATRPQGIGGFESNGAIFGGINSCQQPKGAYSAPATAKSSSKGGNPFE</sequence>
<gene>
    <name evidence="4" type="ORF">L484_007382</name>
</gene>